<reference evidence="1" key="2">
    <citation type="submission" date="2016-05" db="EMBL/GenBank/DDBJ databases">
        <title>Comparative analysis highlights variable genome content of wheat rusts and divergence of the mating loci.</title>
        <authorList>
            <person name="Cuomo C.A."/>
            <person name="Bakkeren G."/>
            <person name="Szabo L."/>
            <person name="Khalil H."/>
            <person name="Joly D."/>
            <person name="Goldberg J."/>
            <person name="Young S."/>
            <person name="Zeng Q."/>
            <person name="Fellers J."/>
        </authorList>
    </citation>
    <scope>NUCLEOTIDE SEQUENCE [LARGE SCALE GENOMIC DNA]</scope>
    <source>
        <strain evidence="1">1-1 BBBD Race 1</strain>
    </source>
</reference>
<name>A0A180GPB7_PUCT1</name>
<dbReference type="EnsemblFungi" id="PTTG_27017-t43_1">
    <property type="protein sequence ID" value="PTTG_27017-t43_1-p1"/>
    <property type="gene ID" value="PTTG_27017"/>
</dbReference>
<dbReference type="EMBL" id="ADAS02000041">
    <property type="protein sequence ID" value="OAV94249.1"/>
    <property type="molecule type" value="Genomic_DNA"/>
</dbReference>
<proteinExistence type="predicted"/>
<evidence type="ECO:0000313" key="1">
    <source>
        <dbReference type="EMBL" id="OAV94249.1"/>
    </source>
</evidence>
<organism evidence="1">
    <name type="scientific">Puccinia triticina (isolate 1-1 / race 1 (BBBD))</name>
    <name type="common">Brown leaf rust fungus</name>
    <dbReference type="NCBI Taxonomy" id="630390"/>
    <lineage>
        <taxon>Eukaryota</taxon>
        <taxon>Fungi</taxon>
        <taxon>Dikarya</taxon>
        <taxon>Basidiomycota</taxon>
        <taxon>Pucciniomycotina</taxon>
        <taxon>Pucciniomycetes</taxon>
        <taxon>Pucciniales</taxon>
        <taxon>Pucciniaceae</taxon>
        <taxon>Puccinia</taxon>
    </lineage>
</organism>
<sequence>MKHICLTYQIINFSATQYNGRLILRNPRARRRPSNWSHQRQTKDLKPCPTSLIQAAAASPILAASFSISIPAATFAISIPAATFAISIPAATAAALIPAATADFTSGPTAATISIPTATFAISIPTATFAISIPAAIFATTAAAPIPTATSAISQPLTCFAYSTITSTNPIVARANLDQSHKADHTGNQERAQ</sequence>
<dbReference type="AlphaFoldDB" id="A0A180GPB7"/>
<evidence type="ECO:0000313" key="2">
    <source>
        <dbReference type="EnsemblFungi" id="PTTG_27017-t43_1-p1"/>
    </source>
</evidence>
<keyword evidence="3" id="KW-1185">Reference proteome</keyword>
<reference evidence="2" key="4">
    <citation type="submission" date="2025-05" db="UniProtKB">
        <authorList>
            <consortium name="EnsemblFungi"/>
        </authorList>
    </citation>
    <scope>IDENTIFICATION</scope>
    <source>
        <strain evidence="2">isolate 1-1 / race 1 (BBBD)</strain>
    </source>
</reference>
<dbReference type="VEuPathDB" id="FungiDB:PTTG_27017"/>
<gene>
    <name evidence="1" type="ORF">PTTG_27017</name>
</gene>
<protein>
    <submittedName>
        <fullName evidence="1 2">Uncharacterized protein</fullName>
    </submittedName>
</protein>
<evidence type="ECO:0000313" key="3">
    <source>
        <dbReference type="Proteomes" id="UP000005240"/>
    </source>
</evidence>
<dbReference type="Proteomes" id="UP000005240">
    <property type="component" value="Unassembled WGS sequence"/>
</dbReference>
<accession>A0A180GPB7</accession>
<reference evidence="1" key="1">
    <citation type="submission" date="2009-11" db="EMBL/GenBank/DDBJ databases">
        <authorList>
            <consortium name="The Broad Institute Genome Sequencing Platform"/>
            <person name="Ward D."/>
            <person name="Feldgarden M."/>
            <person name="Earl A."/>
            <person name="Young S.K."/>
            <person name="Zeng Q."/>
            <person name="Koehrsen M."/>
            <person name="Alvarado L."/>
            <person name="Berlin A."/>
            <person name="Bochicchio J."/>
            <person name="Borenstein D."/>
            <person name="Chapman S.B."/>
            <person name="Chen Z."/>
            <person name="Engels R."/>
            <person name="Freedman E."/>
            <person name="Gellesch M."/>
            <person name="Goldberg J."/>
            <person name="Griggs A."/>
            <person name="Gujja S."/>
            <person name="Heilman E."/>
            <person name="Heiman D."/>
            <person name="Hepburn T."/>
            <person name="Howarth C."/>
            <person name="Jen D."/>
            <person name="Larson L."/>
            <person name="Lewis B."/>
            <person name="Mehta T."/>
            <person name="Park D."/>
            <person name="Pearson M."/>
            <person name="Roberts A."/>
            <person name="Saif S."/>
            <person name="Shea T."/>
            <person name="Shenoy N."/>
            <person name="Sisk P."/>
            <person name="Stolte C."/>
            <person name="Sykes S."/>
            <person name="Thomson T."/>
            <person name="Walk T."/>
            <person name="White J."/>
            <person name="Yandava C."/>
            <person name="Izard J."/>
            <person name="Baranova O.V."/>
            <person name="Blanton J.M."/>
            <person name="Tanner A.C."/>
            <person name="Dewhirst F.E."/>
            <person name="Haas B."/>
            <person name="Nusbaum C."/>
            <person name="Birren B."/>
        </authorList>
    </citation>
    <scope>NUCLEOTIDE SEQUENCE [LARGE SCALE GENOMIC DNA]</scope>
    <source>
        <strain evidence="1">1-1 BBBD Race 1</strain>
    </source>
</reference>
<reference evidence="2 3" key="3">
    <citation type="journal article" date="2017" name="G3 (Bethesda)">
        <title>Comparative analysis highlights variable genome content of wheat rusts and divergence of the mating loci.</title>
        <authorList>
            <person name="Cuomo C.A."/>
            <person name="Bakkeren G."/>
            <person name="Khalil H.B."/>
            <person name="Panwar V."/>
            <person name="Joly D."/>
            <person name="Linning R."/>
            <person name="Sakthikumar S."/>
            <person name="Song X."/>
            <person name="Adiconis X."/>
            <person name="Fan L."/>
            <person name="Goldberg J.M."/>
            <person name="Levin J.Z."/>
            <person name="Young S."/>
            <person name="Zeng Q."/>
            <person name="Anikster Y."/>
            <person name="Bruce M."/>
            <person name="Wang M."/>
            <person name="Yin C."/>
            <person name="McCallum B."/>
            <person name="Szabo L.J."/>
            <person name="Hulbert S."/>
            <person name="Chen X."/>
            <person name="Fellers J.P."/>
        </authorList>
    </citation>
    <scope>NUCLEOTIDE SEQUENCE</scope>
    <source>
        <strain evidence="2">isolate 1-1 / race 1 (BBBD)</strain>
        <strain evidence="3">Isolate 1-1 / race 1 (BBBD)</strain>
    </source>
</reference>
<dbReference type="STRING" id="630390.A0A180GPB7"/>